<evidence type="ECO:0000313" key="1">
    <source>
        <dbReference type="EMBL" id="KAJ9702166.1"/>
    </source>
</evidence>
<dbReference type="PANTHER" id="PTHR33098">
    <property type="entry name" value="COTTON FIBER (DUF761)"/>
    <property type="match status" value="1"/>
</dbReference>
<organism evidence="1 2">
    <name type="scientific">Vitis rotundifolia</name>
    <name type="common">Muscadine grape</name>
    <dbReference type="NCBI Taxonomy" id="103349"/>
    <lineage>
        <taxon>Eukaryota</taxon>
        <taxon>Viridiplantae</taxon>
        <taxon>Streptophyta</taxon>
        <taxon>Embryophyta</taxon>
        <taxon>Tracheophyta</taxon>
        <taxon>Spermatophyta</taxon>
        <taxon>Magnoliopsida</taxon>
        <taxon>eudicotyledons</taxon>
        <taxon>Gunneridae</taxon>
        <taxon>Pentapetalae</taxon>
        <taxon>rosids</taxon>
        <taxon>Vitales</taxon>
        <taxon>Vitaceae</taxon>
        <taxon>Viteae</taxon>
        <taxon>Vitis</taxon>
    </lineage>
</organism>
<dbReference type="Pfam" id="PF05553">
    <property type="entry name" value="DUF761"/>
    <property type="match status" value="1"/>
</dbReference>
<dbReference type="EMBL" id="JARBHA010000004">
    <property type="protein sequence ID" value="KAJ9702166.1"/>
    <property type="molecule type" value="Genomic_DNA"/>
</dbReference>
<accession>A0AA39A784</accession>
<sequence length="127" mass="14430">MGARTWSALTRVGAAVKKVANLLNLNRIRWRLASHLGQRSLQRPRRLSFNDRPGLIGCVDDDSETEESGLGSRLLRASSCISDQDDVDKRADAFIANFYRQLRLERQVSLELRYCRGKSFESDETSN</sequence>
<dbReference type="InterPro" id="IPR008480">
    <property type="entry name" value="DUF761_pln"/>
</dbReference>
<gene>
    <name evidence="1" type="ORF">PVL29_004079</name>
</gene>
<dbReference type="Proteomes" id="UP001168098">
    <property type="component" value="Unassembled WGS sequence"/>
</dbReference>
<evidence type="ECO:0008006" key="3">
    <source>
        <dbReference type="Google" id="ProtNLM"/>
    </source>
</evidence>
<proteinExistence type="predicted"/>
<dbReference type="AlphaFoldDB" id="A0AA39A784"/>
<name>A0AA39A784_VITRO</name>
<comment type="caution">
    <text evidence="1">The sequence shown here is derived from an EMBL/GenBank/DDBJ whole genome shotgun (WGS) entry which is preliminary data.</text>
</comment>
<evidence type="ECO:0000313" key="2">
    <source>
        <dbReference type="Proteomes" id="UP001168098"/>
    </source>
</evidence>
<dbReference type="PANTHER" id="PTHR33098:SF112">
    <property type="entry name" value="COTTON FIBER PROTEIN"/>
    <property type="match status" value="1"/>
</dbReference>
<reference evidence="1 2" key="1">
    <citation type="journal article" date="2023" name="BMC Biotechnol.">
        <title>Vitis rotundifolia cv Carlos genome sequencing.</title>
        <authorList>
            <person name="Huff M."/>
            <person name="Hulse-Kemp A."/>
            <person name="Scheffler B."/>
            <person name="Youngblood R."/>
            <person name="Simpson S."/>
            <person name="Babiker E."/>
            <person name="Staton M."/>
        </authorList>
    </citation>
    <scope>NUCLEOTIDE SEQUENCE [LARGE SCALE GENOMIC DNA]</scope>
    <source>
        <tissue evidence="1">Leaf</tissue>
    </source>
</reference>
<protein>
    <recommendedName>
        <fullName evidence="3">DUF761 domain-containing protein</fullName>
    </recommendedName>
</protein>
<keyword evidence="2" id="KW-1185">Reference proteome</keyword>